<evidence type="ECO:0000256" key="20">
    <source>
        <dbReference type="SAM" id="MobiDB-lite"/>
    </source>
</evidence>
<evidence type="ECO:0000256" key="10">
    <source>
        <dbReference type="ARBA" id="ARBA00023027"/>
    </source>
</evidence>
<feature type="binding site" evidence="17">
    <location>
        <position position="394"/>
    </location>
    <ligand>
        <name>(6S)-NADPHX</name>
        <dbReference type="ChEBI" id="CHEBI:64076"/>
    </ligand>
</feature>
<evidence type="ECO:0000256" key="14">
    <source>
        <dbReference type="ARBA" id="ARBA00025153"/>
    </source>
</evidence>
<dbReference type="OrthoDB" id="9806925at2"/>
<dbReference type="STRING" id="1122206.SAMN02745753_04477"/>
<dbReference type="NCBIfam" id="TIGR00196">
    <property type="entry name" value="yjeF_cterm"/>
    <property type="match status" value="1"/>
</dbReference>
<dbReference type="Gene3D" id="3.40.50.10260">
    <property type="entry name" value="YjeF N-terminal domain"/>
    <property type="match status" value="1"/>
</dbReference>
<feature type="binding site" evidence="17">
    <location>
        <begin position="431"/>
        <end position="435"/>
    </location>
    <ligand>
        <name>AMP</name>
        <dbReference type="ChEBI" id="CHEBI:456215"/>
    </ligand>
</feature>
<keyword evidence="11 18" id="KW-0413">Isomerase</keyword>
<dbReference type="Pfam" id="PF03853">
    <property type="entry name" value="YjeF_N"/>
    <property type="match status" value="1"/>
</dbReference>
<dbReference type="PROSITE" id="PS51383">
    <property type="entry name" value="YJEF_C_3"/>
    <property type="match status" value="1"/>
</dbReference>
<dbReference type="PANTHER" id="PTHR12592">
    <property type="entry name" value="ATP-DEPENDENT (S)-NAD(P)H-HYDRATE DEHYDRATASE FAMILY MEMBER"/>
    <property type="match status" value="1"/>
</dbReference>
<feature type="binding site" evidence="18">
    <location>
        <position position="83"/>
    </location>
    <ligand>
        <name>K(+)</name>
        <dbReference type="ChEBI" id="CHEBI:29103"/>
    </ligand>
</feature>
<comment type="similarity">
    <text evidence="17">Belongs to the NnrD/CARKD family.</text>
</comment>
<keyword evidence="13" id="KW-0511">Multifunctional enzyme</keyword>
<dbReference type="HAMAP" id="MF_01966">
    <property type="entry name" value="NADHX_epimerase"/>
    <property type="match status" value="1"/>
</dbReference>
<evidence type="ECO:0000256" key="5">
    <source>
        <dbReference type="ARBA" id="ARBA00022723"/>
    </source>
</evidence>
<dbReference type="RefSeq" id="WP_072842246.1">
    <property type="nucleotide sequence ID" value="NZ_FQVF01000030.1"/>
</dbReference>
<feature type="region of interest" description="Disordered" evidence="20">
    <location>
        <begin position="1"/>
        <end position="23"/>
    </location>
</feature>
<dbReference type="Proteomes" id="UP000184517">
    <property type="component" value="Unassembled WGS sequence"/>
</dbReference>
<comment type="caution">
    <text evidence="18">Lacks conserved residue(s) required for the propagation of feature annotation.</text>
</comment>
<keyword evidence="5 18" id="KW-0479">Metal-binding</keyword>
<comment type="similarity">
    <text evidence="4 19">In the C-terminal section; belongs to the NnrD/CARKD family.</text>
</comment>
<feature type="binding site" evidence="18">
    <location>
        <position position="176"/>
    </location>
    <ligand>
        <name>(6S)-NADPHX</name>
        <dbReference type="ChEBI" id="CHEBI:64076"/>
    </ligand>
</feature>
<dbReference type="PANTHER" id="PTHR12592:SF0">
    <property type="entry name" value="ATP-DEPENDENT (S)-NAD(P)H-HYDRATE DEHYDRATASE"/>
    <property type="match status" value="1"/>
</dbReference>
<comment type="catalytic activity">
    <reaction evidence="1 18 19">
        <text>(6R)-NADHX = (6S)-NADHX</text>
        <dbReference type="Rhea" id="RHEA:32215"/>
        <dbReference type="ChEBI" id="CHEBI:64074"/>
        <dbReference type="ChEBI" id="CHEBI:64075"/>
        <dbReference type="EC" id="5.1.99.6"/>
    </reaction>
</comment>
<evidence type="ECO:0000256" key="11">
    <source>
        <dbReference type="ARBA" id="ARBA00023235"/>
    </source>
</evidence>
<dbReference type="NCBIfam" id="TIGR00197">
    <property type="entry name" value="yjeF_nterm"/>
    <property type="match status" value="1"/>
</dbReference>
<dbReference type="GO" id="GO:0052855">
    <property type="term" value="F:ADP-dependent NAD(P)H-hydrate dehydratase activity"/>
    <property type="evidence" value="ECO:0007669"/>
    <property type="project" value="UniProtKB-UniRule"/>
</dbReference>
<evidence type="ECO:0000256" key="7">
    <source>
        <dbReference type="ARBA" id="ARBA00022840"/>
    </source>
</evidence>
<comment type="similarity">
    <text evidence="18">Belongs to the NnrE/AIBP family.</text>
</comment>
<keyword evidence="6 17" id="KW-0547">Nucleotide-binding</keyword>
<feature type="domain" description="YjeF C-terminal" evidence="21">
    <location>
        <begin position="242"/>
        <end position="515"/>
    </location>
</feature>
<evidence type="ECO:0000256" key="12">
    <source>
        <dbReference type="ARBA" id="ARBA00023239"/>
    </source>
</evidence>
<evidence type="ECO:0000259" key="21">
    <source>
        <dbReference type="PROSITE" id="PS51383"/>
    </source>
</evidence>
<sequence length="539" mass="56718">MKRLTIPQPGHWESGLDSQRGQSDRLPHALLNRVQMTEVDRLTIAYGINAITLMENAGRPVADAIMNRWSLRPVLVLCGPGNNGGDGFVAARHLAEANWPVRVALLGTRDQLRGSAAHHASLWNGPVETLTPDALNGAELIVDAIFGAGLTRPLEGAVAETLAVAAANKLTIIAVDVPSGLVGDTGENMGAVPCALTLTCFRKKPGHLLQPGKSLCGELVVADIGTPASVFVSIPPDTFENHPALWADDLPLLNQHSNKYSRGHALVWGGWPTTGAARMAALSAARVGAGLTTVAVDMSQSYLALSVYAATLTSIMVKPIHRHQDLAILLEDKRITGLLIGPGAGIGPDTQARVLTMLKSGQTTVLDADALTSFQHKPSDLFDAITGPCVLTPHEGEFTRLFKDVVDSSGHDKLSRARAAAKASGAIVILKGNDTVIAAPDGRAIINTNAPSTLATAGSGDLLAGIVLGLLTQGMEPFHAAAAAVWLHGAAANNFGPGLIAEDLPYRLPAVFKQLALLMKQTERHFSEMEMTIEFSASH</sequence>
<proteinExistence type="inferred from homology"/>
<evidence type="ECO:0000256" key="1">
    <source>
        <dbReference type="ARBA" id="ARBA00000013"/>
    </source>
</evidence>
<feature type="binding site" evidence="18">
    <location>
        <begin position="82"/>
        <end position="86"/>
    </location>
    <ligand>
        <name>(6S)-NADPHX</name>
        <dbReference type="ChEBI" id="CHEBI:64076"/>
    </ligand>
</feature>
<comment type="cofactor">
    <cofactor evidence="17">
        <name>Mg(2+)</name>
        <dbReference type="ChEBI" id="CHEBI:18420"/>
    </cofactor>
</comment>
<dbReference type="CDD" id="cd01171">
    <property type="entry name" value="YXKO-related"/>
    <property type="match status" value="1"/>
</dbReference>
<name>A0A1M5MLE7_9GAMM</name>
<comment type="subunit">
    <text evidence="17">Homotetramer.</text>
</comment>
<dbReference type="GO" id="GO:0046872">
    <property type="term" value="F:metal ion binding"/>
    <property type="evidence" value="ECO:0007669"/>
    <property type="project" value="UniProtKB-UniRule"/>
</dbReference>
<feature type="binding site" evidence="17">
    <location>
        <position position="461"/>
    </location>
    <ligand>
        <name>(6S)-NADPHX</name>
        <dbReference type="ChEBI" id="CHEBI:64076"/>
    </ligand>
</feature>
<evidence type="ECO:0000256" key="18">
    <source>
        <dbReference type="HAMAP-Rule" id="MF_01966"/>
    </source>
</evidence>
<evidence type="ECO:0000256" key="13">
    <source>
        <dbReference type="ARBA" id="ARBA00023268"/>
    </source>
</evidence>
<dbReference type="GO" id="GO:0046496">
    <property type="term" value="P:nicotinamide nucleotide metabolic process"/>
    <property type="evidence" value="ECO:0007669"/>
    <property type="project" value="UniProtKB-UniRule"/>
</dbReference>
<evidence type="ECO:0000259" key="22">
    <source>
        <dbReference type="PROSITE" id="PS51385"/>
    </source>
</evidence>
<keyword evidence="10 17" id="KW-0520">NAD</keyword>
<evidence type="ECO:0000256" key="15">
    <source>
        <dbReference type="ARBA" id="ARBA00048238"/>
    </source>
</evidence>
<feature type="binding site" evidence="18">
    <location>
        <position position="143"/>
    </location>
    <ligand>
        <name>K(+)</name>
        <dbReference type="ChEBI" id="CHEBI:29103"/>
    </ligand>
</feature>
<comment type="catalytic activity">
    <reaction evidence="15 17 19">
        <text>(6S)-NADHX + ADP = AMP + phosphate + NADH + H(+)</text>
        <dbReference type="Rhea" id="RHEA:32223"/>
        <dbReference type="ChEBI" id="CHEBI:15378"/>
        <dbReference type="ChEBI" id="CHEBI:43474"/>
        <dbReference type="ChEBI" id="CHEBI:57945"/>
        <dbReference type="ChEBI" id="CHEBI:64074"/>
        <dbReference type="ChEBI" id="CHEBI:456215"/>
        <dbReference type="ChEBI" id="CHEBI:456216"/>
        <dbReference type="EC" id="4.2.1.136"/>
    </reaction>
</comment>
<dbReference type="InterPro" id="IPR004443">
    <property type="entry name" value="YjeF_N_dom"/>
</dbReference>
<keyword evidence="8 17" id="KW-0521">NADP</keyword>
<feature type="domain" description="YjeF N-terminal" evidence="22">
    <location>
        <begin position="36"/>
        <end position="232"/>
    </location>
</feature>
<comment type="catalytic activity">
    <reaction evidence="16 17 19">
        <text>(6S)-NADPHX + ADP = AMP + phosphate + NADPH + H(+)</text>
        <dbReference type="Rhea" id="RHEA:32235"/>
        <dbReference type="ChEBI" id="CHEBI:15378"/>
        <dbReference type="ChEBI" id="CHEBI:43474"/>
        <dbReference type="ChEBI" id="CHEBI:57783"/>
        <dbReference type="ChEBI" id="CHEBI:64076"/>
        <dbReference type="ChEBI" id="CHEBI:456215"/>
        <dbReference type="ChEBI" id="CHEBI:456216"/>
        <dbReference type="EC" id="4.2.1.136"/>
    </reaction>
</comment>
<keyword evidence="7 17" id="KW-0067">ATP-binding</keyword>
<comment type="function">
    <text evidence="14 19">Bifunctional enzyme that catalyzes the epimerization of the S- and R-forms of NAD(P)HX and the dehydration of the S-form of NAD(P)HX at the expense of ADP, which is converted to AMP. This allows the repair of both epimers of NAD(P)HX, a damaged form of NAD(P)H that is a result of enzymatic or heat-dependent hydration.</text>
</comment>
<evidence type="ECO:0000256" key="3">
    <source>
        <dbReference type="ARBA" id="ARBA00006001"/>
    </source>
</evidence>
<feature type="binding site" evidence="17">
    <location>
        <position position="276"/>
    </location>
    <ligand>
        <name>(6S)-NADPHX</name>
        <dbReference type="ChEBI" id="CHEBI:64076"/>
    </ligand>
</feature>
<feature type="binding site" evidence="17">
    <location>
        <position position="460"/>
    </location>
    <ligand>
        <name>AMP</name>
        <dbReference type="ChEBI" id="CHEBI:456215"/>
    </ligand>
</feature>
<feature type="binding site" evidence="18">
    <location>
        <position position="179"/>
    </location>
    <ligand>
        <name>K(+)</name>
        <dbReference type="ChEBI" id="CHEBI:29103"/>
    </ligand>
</feature>
<evidence type="ECO:0000256" key="4">
    <source>
        <dbReference type="ARBA" id="ARBA00009524"/>
    </source>
</evidence>
<keyword evidence="24" id="KW-1185">Reference proteome</keyword>
<dbReference type="AlphaFoldDB" id="A0A1M5MLE7"/>
<dbReference type="PIRSF" id="PIRSF017184">
    <property type="entry name" value="Nnr"/>
    <property type="match status" value="1"/>
</dbReference>
<evidence type="ECO:0000313" key="24">
    <source>
        <dbReference type="Proteomes" id="UP000184517"/>
    </source>
</evidence>
<evidence type="ECO:0000256" key="19">
    <source>
        <dbReference type="PIRNR" id="PIRNR017184"/>
    </source>
</evidence>
<dbReference type="SUPFAM" id="SSF53613">
    <property type="entry name" value="Ribokinase-like"/>
    <property type="match status" value="1"/>
</dbReference>
<feature type="binding site" evidence="18">
    <location>
        <begin position="147"/>
        <end position="153"/>
    </location>
    <ligand>
        <name>(6S)-NADPHX</name>
        <dbReference type="ChEBI" id="CHEBI:64076"/>
    </ligand>
</feature>
<evidence type="ECO:0000256" key="8">
    <source>
        <dbReference type="ARBA" id="ARBA00022857"/>
    </source>
</evidence>
<dbReference type="Pfam" id="PF01256">
    <property type="entry name" value="Carb_kinase"/>
    <property type="match status" value="1"/>
</dbReference>
<accession>A0A1M5MLE7</accession>
<dbReference type="EC" id="5.1.99.6" evidence="19"/>
<comment type="function">
    <text evidence="18">Catalyzes the epimerization of the S- and R-forms of NAD(P)HX, a damaged form of NAD(P)H that is a result of enzymatic or heat-dependent hydration. This is a prerequisite for the S-specific NAD(P)H-hydrate dehydratase to allow the repair of both epimers of NAD(P)HX.</text>
</comment>
<comment type="catalytic activity">
    <reaction evidence="2 18 19">
        <text>(6R)-NADPHX = (6S)-NADPHX</text>
        <dbReference type="Rhea" id="RHEA:32227"/>
        <dbReference type="ChEBI" id="CHEBI:64076"/>
        <dbReference type="ChEBI" id="CHEBI:64077"/>
        <dbReference type="EC" id="5.1.99.6"/>
    </reaction>
</comment>
<keyword evidence="9 18" id="KW-0630">Potassium</keyword>
<evidence type="ECO:0000256" key="17">
    <source>
        <dbReference type="HAMAP-Rule" id="MF_01965"/>
    </source>
</evidence>
<dbReference type="InterPro" id="IPR000631">
    <property type="entry name" value="CARKD"/>
</dbReference>
<evidence type="ECO:0000256" key="9">
    <source>
        <dbReference type="ARBA" id="ARBA00022958"/>
    </source>
</evidence>
<dbReference type="InterPro" id="IPR030677">
    <property type="entry name" value="Nnr"/>
</dbReference>
<dbReference type="Gene3D" id="3.40.1190.20">
    <property type="match status" value="1"/>
</dbReference>
<comment type="similarity">
    <text evidence="3 19">In the N-terminal section; belongs to the NnrE/AIBP family.</text>
</comment>
<dbReference type="PROSITE" id="PS51385">
    <property type="entry name" value="YJEF_N"/>
    <property type="match status" value="1"/>
</dbReference>
<comment type="cofactor">
    <cofactor evidence="18 19">
        <name>K(+)</name>
        <dbReference type="ChEBI" id="CHEBI:29103"/>
    </cofactor>
    <text evidence="18 19">Binds 1 potassium ion per subunit.</text>
</comment>
<dbReference type="EC" id="4.2.1.136" evidence="19"/>
<comment type="function">
    <text evidence="17">Catalyzes the dehydration of the S-form of NAD(P)HX at the expense of ADP, which is converted to AMP. Together with NAD(P)HX epimerase, which catalyzes the epimerization of the S- and R-forms, the enzyme allows the repair of both epimers of NAD(P)HX, a damaged form of NAD(P)H that is a result of enzymatic or heat-dependent hydration.</text>
</comment>
<evidence type="ECO:0000313" key="23">
    <source>
        <dbReference type="EMBL" id="SHG77872.1"/>
    </source>
</evidence>
<dbReference type="SUPFAM" id="SSF64153">
    <property type="entry name" value="YjeF N-terminal domain-like"/>
    <property type="match status" value="1"/>
</dbReference>
<dbReference type="HAMAP" id="MF_01965">
    <property type="entry name" value="NADHX_dehydratase"/>
    <property type="match status" value="1"/>
</dbReference>
<protein>
    <recommendedName>
        <fullName evidence="19">Bifunctional NAD(P)H-hydrate repair enzyme</fullName>
    </recommendedName>
    <alternativeName>
        <fullName evidence="19">Nicotinamide nucleotide repair protein</fullName>
    </alternativeName>
    <domain>
        <recommendedName>
            <fullName evidence="19">ADP-dependent (S)-NAD(P)H-hydrate dehydratase</fullName>
            <ecNumber evidence="19">4.2.1.136</ecNumber>
        </recommendedName>
        <alternativeName>
            <fullName evidence="19">ADP-dependent NAD(P)HX dehydratase</fullName>
        </alternativeName>
    </domain>
    <domain>
        <recommendedName>
            <fullName evidence="19">NAD(P)H-hydrate epimerase</fullName>
            <ecNumber evidence="19">5.1.99.6</ecNumber>
        </recommendedName>
    </domain>
</protein>
<dbReference type="InterPro" id="IPR036652">
    <property type="entry name" value="YjeF_N_dom_sf"/>
</dbReference>
<dbReference type="GO" id="GO:0005524">
    <property type="term" value="F:ATP binding"/>
    <property type="evidence" value="ECO:0007669"/>
    <property type="project" value="UniProtKB-UniRule"/>
</dbReference>
<dbReference type="GO" id="GO:0110051">
    <property type="term" value="P:metabolite repair"/>
    <property type="evidence" value="ECO:0007669"/>
    <property type="project" value="TreeGrafter"/>
</dbReference>
<reference evidence="24" key="1">
    <citation type="submission" date="2016-11" db="EMBL/GenBank/DDBJ databases">
        <authorList>
            <person name="Varghese N."/>
            <person name="Submissions S."/>
        </authorList>
    </citation>
    <scope>NUCLEOTIDE SEQUENCE [LARGE SCALE GENOMIC DNA]</scope>
    <source>
        <strain evidence="24">DSM 16579</strain>
    </source>
</reference>
<dbReference type="GO" id="GO:0052856">
    <property type="term" value="F:NAD(P)HX epimerase activity"/>
    <property type="evidence" value="ECO:0007669"/>
    <property type="project" value="UniProtKB-UniRule"/>
</dbReference>
<dbReference type="EMBL" id="FQVF01000030">
    <property type="protein sequence ID" value="SHG77872.1"/>
    <property type="molecule type" value="Genomic_DNA"/>
</dbReference>
<evidence type="ECO:0000256" key="16">
    <source>
        <dbReference type="ARBA" id="ARBA00049209"/>
    </source>
</evidence>
<feature type="binding site" evidence="17">
    <location>
        <position position="343"/>
    </location>
    <ligand>
        <name>(6S)-NADPHX</name>
        <dbReference type="ChEBI" id="CHEBI:64076"/>
    </ligand>
</feature>
<evidence type="ECO:0000256" key="6">
    <source>
        <dbReference type="ARBA" id="ARBA00022741"/>
    </source>
</evidence>
<organism evidence="23 24">
    <name type="scientific">Marinomonas polaris DSM 16579</name>
    <dbReference type="NCBI Taxonomy" id="1122206"/>
    <lineage>
        <taxon>Bacteria</taxon>
        <taxon>Pseudomonadati</taxon>
        <taxon>Pseudomonadota</taxon>
        <taxon>Gammaproteobacteria</taxon>
        <taxon>Oceanospirillales</taxon>
        <taxon>Oceanospirillaceae</taxon>
        <taxon>Marinomonas</taxon>
    </lineage>
</organism>
<gene>
    <name evidence="17" type="primary">nnrD</name>
    <name evidence="18" type="synonym">nnrE</name>
    <name evidence="23" type="ORF">SAMN02745753_04477</name>
</gene>
<keyword evidence="12 17" id="KW-0456">Lyase</keyword>
<evidence type="ECO:0000256" key="2">
    <source>
        <dbReference type="ARBA" id="ARBA00000909"/>
    </source>
</evidence>
<dbReference type="InterPro" id="IPR029056">
    <property type="entry name" value="Ribokinase-like"/>
</dbReference>